<evidence type="ECO:0000313" key="7">
    <source>
        <dbReference type="Proteomes" id="UP000001219"/>
    </source>
</evidence>
<reference evidence="6 7" key="2">
    <citation type="journal article" date="2010" name="Stand. Genomic Sci.">
        <title>Complete genome sequence of Gordonia bronchialis type strain (3410).</title>
        <authorList>
            <person name="Ivanova N."/>
            <person name="Sikorski J."/>
            <person name="Jando M."/>
            <person name="Lapidus A."/>
            <person name="Nolan M."/>
            <person name="Lucas S."/>
            <person name="Del Rio T.G."/>
            <person name="Tice H."/>
            <person name="Copeland A."/>
            <person name="Cheng J.F."/>
            <person name="Chen F."/>
            <person name="Bruce D."/>
            <person name="Goodwin L."/>
            <person name="Pitluck S."/>
            <person name="Mavromatis K."/>
            <person name="Ovchinnikova G."/>
            <person name="Pati A."/>
            <person name="Chen A."/>
            <person name="Palaniappan K."/>
            <person name="Land M."/>
            <person name="Hauser L."/>
            <person name="Chang Y.J."/>
            <person name="Jeffries C.D."/>
            <person name="Chain P."/>
            <person name="Saunders E."/>
            <person name="Han C."/>
            <person name="Detter J.C."/>
            <person name="Brettin T."/>
            <person name="Rohde M."/>
            <person name="Goker M."/>
            <person name="Bristow J."/>
            <person name="Eisen J.A."/>
            <person name="Markowitz V."/>
            <person name="Hugenholtz P."/>
            <person name="Klenk H.P."/>
            <person name="Kyrpides N.C."/>
        </authorList>
    </citation>
    <scope>NUCLEOTIDE SEQUENCE [LARGE SCALE GENOMIC DNA]</scope>
    <source>
        <strain evidence="7">ATCC 25592 / DSM 43247 / BCRC 13721 / JCM 3198 / KCTC 3076 / NBRC 16047 / NCTC 10667</strain>
    </source>
</reference>
<evidence type="ECO:0000313" key="6">
    <source>
        <dbReference type="EMBL" id="ACY22133.1"/>
    </source>
</evidence>
<dbReference type="AlphaFoldDB" id="D0L9W8"/>
<dbReference type="SUPFAM" id="SSF48498">
    <property type="entry name" value="Tetracyclin repressor-like, C-terminal domain"/>
    <property type="match status" value="1"/>
</dbReference>
<dbReference type="InterPro" id="IPR054156">
    <property type="entry name" value="YxaF_TetR_C"/>
</dbReference>
<evidence type="ECO:0000259" key="5">
    <source>
        <dbReference type="PROSITE" id="PS50977"/>
    </source>
</evidence>
<dbReference type="InterPro" id="IPR001647">
    <property type="entry name" value="HTH_TetR"/>
</dbReference>
<dbReference type="eggNOG" id="COG1309">
    <property type="taxonomic scope" value="Bacteria"/>
</dbReference>
<dbReference type="Pfam" id="PF00440">
    <property type="entry name" value="TetR_N"/>
    <property type="match status" value="1"/>
</dbReference>
<keyword evidence="3" id="KW-0804">Transcription</keyword>
<sequence>MARVNTDDRIVMAMAELMRKQGYGATGMKQISEAANAPIGSIYHHFTNGKRDVAAEALRRSGAAYGELVITLLSAYDDVAQALTAAFDTAAGTIVETDWMNMCPVSTVAGEIADTEPHLRAVAAEVMTGWVEAGTTLLVSRGLGEDDARSLVEASIAALEGAFVLARTRRSAEPLHAAGRAMAAYARTMQVDRTRASTDQRPVR</sequence>
<feature type="domain" description="HTH tetR-type" evidence="5">
    <location>
        <begin position="4"/>
        <end position="64"/>
    </location>
</feature>
<evidence type="ECO:0000256" key="4">
    <source>
        <dbReference type="PROSITE-ProRule" id="PRU00335"/>
    </source>
</evidence>
<dbReference type="Gene3D" id="1.10.357.10">
    <property type="entry name" value="Tetracycline Repressor, domain 2"/>
    <property type="match status" value="1"/>
</dbReference>
<dbReference type="HOGENOM" id="CLU_069356_28_1_11"/>
<evidence type="ECO:0000256" key="2">
    <source>
        <dbReference type="ARBA" id="ARBA00023125"/>
    </source>
</evidence>
<dbReference type="RefSeq" id="WP_012834649.1">
    <property type="nucleotide sequence ID" value="NC_013441.1"/>
</dbReference>
<keyword evidence="1" id="KW-0805">Transcription regulation</keyword>
<organism evidence="6 7">
    <name type="scientific">Gordonia bronchialis (strain ATCC 25592 / DSM 43247 / BCRC 13721 / JCM 3198 / KCTC 3076 / NBRC 16047 / NCTC 10667)</name>
    <name type="common">Rhodococcus bronchialis</name>
    <dbReference type="NCBI Taxonomy" id="526226"/>
    <lineage>
        <taxon>Bacteria</taxon>
        <taxon>Bacillati</taxon>
        <taxon>Actinomycetota</taxon>
        <taxon>Actinomycetes</taxon>
        <taxon>Mycobacteriales</taxon>
        <taxon>Gordoniaceae</taxon>
        <taxon>Gordonia</taxon>
    </lineage>
</organism>
<dbReference type="OrthoDB" id="4567939at2"/>
<accession>D0L9W8</accession>
<dbReference type="InterPro" id="IPR036271">
    <property type="entry name" value="Tet_transcr_reg_TetR-rel_C_sf"/>
</dbReference>
<dbReference type="PANTHER" id="PTHR47506:SF3">
    <property type="entry name" value="HTH-TYPE TRANSCRIPTIONAL REGULATOR LMRA"/>
    <property type="match status" value="1"/>
</dbReference>
<keyword evidence="2 4" id="KW-0238">DNA-binding</keyword>
<name>D0L9W8_GORB4</name>
<dbReference type="InterPro" id="IPR009057">
    <property type="entry name" value="Homeodomain-like_sf"/>
</dbReference>
<keyword evidence="7" id="KW-1185">Reference proteome</keyword>
<evidence type="ECO:0000256" key="1">
    <source>
        <dbReference type="ARBA" id="ARBA00023015"/>
    </source>
</evidence>
<dbReference type="Pfam" id="PF21993">
    <property type="entry name" value="TetR_C_13_2"/>
    <property type="match status" value="1"/>
</dbReference>
<proteinExistence type="predicted"/>
<gene>
    <name evidence="6" type="ordered locus">Gbro_2924</name>
</gene>
<protein>
    <submittedName>
        <fullName evidence="6">Regulatory protein TetR</fullName>
    </submittedName>
</protein>
<dbReference type="KEGG" id="gbr:Gbro_2924"/>
<feature type="DNA-binding region" description="H-T-H motif" evidence="4">
    <location>
        <begin position="27"/>
        <end position="46"/>
    </location>
</feature>
<dbReference type="PROSITE" id="PS50977">
    <property type="entry name" value="HTH_TETR_2"/>
    <property type="match status" value="1"/>
</dbReference>
<dbReference type="EMBL" id="CP001802">
    <property type="protein sequence ID" value="ACY22133.1"/>
    <property type="molecule type" value="Genomic_DNA"/>
</dbReference>
<evidence type="ECO:0000256" key="3">
    <source>
        <dbReference type="ARBA" id="ARBA00023163"/>
    </source>
</evidence>
<dbReference type="GO" id="GO:0003677">
    <property type="term" value="F:DNA binding"/>
    <property type="evidence" value="ECO:0007669"/>
    <property type="project" value="UniProtKB-UniRule"/>
</dbReference>
<dbReference type="Proteomes" id="UP000001219">
    <property type="component" value="Chromosome"/>
</dbReference>
<dbReference type="PANTHER" id="PTHR47506">
    <property type="entry name" value="TRANSCRIPTIONAL REGULATORY PROTEIN"/>
    <property type="match status" value="1"/>
</dbReference>
<dbReference type="SUPFAM" id="SSF46689">
    <property type="entry name" value="Homeodomain-like"/>
    <property type="match status" value="1"/>
</dbReference>
<reference evidence="7" key="1">
    <citation type="submission" date="2009-10" db="EMBL/GenBank/DDBJ databases">
        <title>The complete chromosome of Gordonia bronchialis DSM 43247.</title>
        <authorList>
            <consortium name="US DOE Joint Genome Institute (JGI-PGF)"/>
            <person name="Lucas S."/>
            <person name="Copeland A."/>
            <person name="Lapidus A."/>
            <person name="Glavina del Rio T."/>
            <person name="Dalin E."/>
            <person name="Tice H."/>
            <person name="Bruce D."/>
            <person name="Goodwin L."/>
            <person name="Pitluck S."/>
            <person name="Kyrpides N."/>
            <person name="Mavromatis K."/>
            <person name="Ivanova N."/>
            <person name="Ovchinnikova G."/>
            <person name="Saunders E."/>
            <person name="Brettin T."/>
            <person name="Detter J.C."/>
            <person name="Han C."/>
            <person name="Larimer F."/>
            <person name="Land M."/>
            <person name="Hauser L."/>
            <person name="Markowitz V."/>
            <person name="Cheng J.-F."/>
            <person name="Hugenholtz P."/>
            <person name="Woyke T."/>
            <person name="Wu D."/>
            <person name="Jando M."/>
            <person name="Schneider S."/>
            <person name="Goeker M."/>
            <person name="Klenk H.-P."/>
            <person name="Eisen J.A."/>
        </authorList>
    </citation>
    <scope>NUCLEOTIDE SEQUENCE [LARGE SCALE GENOMIC DNA]</scope>
    <source>
        <strain evidence="7">ATCC 25592 / DSM 43247 / BCRC 13721 / JCM 3198 / KCTC 3076 / NBRC 16047 / NCTC 10667</strain>
    </source>
</reference>